<comment type="caution">
    <text evidence="1">The sequence shown here is derived from an EMBL/GenBank/DDBJ whole genome shotgun (WGS) entry which is preliminary data.</text>
</comment>
<accession>A0A699J477</accession>
<name>A0A699J477_TANCI</name>
<gene>
    <name evidence="1" type="ORF">Tci_582617</name>
</gene>
<sequence length="153" mass="17050">FDQALCDSLEKVVTASRQGFGDWQWRLATLPIKLGGLGILSAGDIIQYAFLASRLQTNDLQAKIPMKTGIDSYSYSFQRFQLPMFSEGCLCLSCNAHEMDQRGDHAVHCCSEVGVKFRHNFLRDILVDICSKAGIIVRKEAPMAFLSQDGKDL</sequence>
<feature type="non-terminal residue" evidence="1">
    <location>
        <position position="1"/>
    </location>
</feature>
<proteinExistence type="predicted"/>
<evidence type="ECO:0000313" key="1">
    <source>
        <dbReference type="EMBL" id="GFA10645.1"/>
    </source>
</evidence>
<organism evidence="1">
    <name type="scientific">Tanacetum cinerariifolium</name>
    <name type="common">Dalmatian daisy</name>
    <name type="synonym">Chrysanthemum cinerariifolium</name>
    <dbReference type="NCBI Taxonomy" id="118510"/>
    <lineage>
        <taxon>Eukaryota</taxon>
        <taxon>Viridiplantae</taxon>
        <taxon>Streptophyta</taxon>
        <taxon>Embryophyta</taxon>
        <taxon>Tracheophyta</taxon>
        <taxon>Spermatophyta</taxon>
        <taxon>Magnoliopsida</taxon>
        <taxon>eudicotyledons</taxon>
        <taxon>Gunneridae</taxon>
        <taxon>Pentapetalae</taxon>
        <taxon>asterids</taxon>
        <taxon>campanulids</taxon>
        <taxon>Asterales</taxon>
        <taxon>Asteraceae</taxon>
        <taxon>Asteroideae</taxon>
        <taxon>Anthemideae</taxon>
        <taxon>Anthemidinae</taxon>
        <taxon>Tanacetum</taxon>
    </lineage>
</organism>
<protein>
    <submittedName>
        <fullName evidence="1">Pentatricopeptide repeat (PPR) superfamily protein</fullName>
    </submittedName>
</protein>
<dbReference type="AlphaFoldDB" id="A0A699J477"/>
<reference evidence="1" key="1">
    <citation type="journal article" date="2019" name="Sci. Rep.">
        <title>Draft genome of Tanacetum cinerariifolium, the natural source of mosquito coil.</title>
        <authorList>
            <person name="Yamashiro T."/>
            <person name="Shiraishi A."/>
            <person name="Satake H."/>
            <person name="Nakayama K."/>
        </authorList>
    </citation>
    <scope>NUCLEOTIDE SEQUENCE</scope>
</reference>
<dbReference type="PANTHER" id="PTHR48462:SF1">
    <property type="entry name" value="PROTEIN, PUTATIVE-RELATED"/>
    <property type="match status" value="1"/>
</dbReference>
<dbReference type="EMBL" id="BKCJ010369844">
    <property type="protein sequence ID" value="GFA10645.1"/>
    <property type="molecule type" value="Genomic_DNA"/>
</dbReference>
<dbReference type="PANTHER" id="PTHR48462">
    <property type="entry name" value="PROTEIN, PUTATIVE-RELATED"/>
    <property type="match status" value="1"/>
</dbReference>